<name>A0ACC1Y949_MELAZ</name>
<evidence type="ECO:0000313" key="1">
    <source>
        <dbReference type="EMBL" id="KAJ4719489.1"/>
    </source>
</evidence>
<sequence length="196" mass="21504">MAAFRLSCCCFFVLCHAVFLLPHLVHCVYNAHNFLVDDEDDLLQGINSYRTSRNLPVLAKNKKAACLADEIAEELVDQPCTKVNVGSASPQLANYNKLLKKCDIDINTTRDGIVLPVCVRKLVPTLVLTNYTHSSYAQYLNNSKYTGAGVGSEDDWMVVILTTNNPAGSFVSAANSVGLSSCMVWMLSVSVVFLLY</sequence>
<accession>A0ACC1Y949</accession>
<gene>
    <name evidence="1" type="ORF">OWV82_007460</name>
</gene>
<evidence type="ECO:0000313" key="2">
    <source>
        <dbReference type="Proteomes" id="UP001164539"/>
    </source>
</evidence>
<dbReference type="EMBL" id="CM051397">
    <property type="protein sequence ID" value="KAJ4719489.1"/>
    <property type="molecule type" value="Genomic_DNA"/>
</dbReference>
<protein>
    <submittedName>
        <fullName evidence="1">Glycoprotein membrane GPI-anchored</fullName>
    </submittedName>
</protein>
<keyword evidence="2" id="KW-1185">Reference proteome</keyword>
<comment type="caution">
    <text evidence="1">The sequence shown here is derived from an EMBL/GenBank/DDBJ whole genome shotgun (WGS) entry which is preliminary data.</text>
</comment>
<dbReference type="Proteomes" id="UP001164539">
    <property type="component" value="Chromosome 4"/>
</dbReference>
<organism evidence="1 2">
    <name type="scientific">Melia azedarach</name>
    <name type="common">Chinaberry tree</name>
    <dbReference type="NCBI Taxonomy" id="155640"/>
    <lineage>
        <taxon>Eukaryota</taxon>
        <taxon>Viridiplantae</taxon>
        <taxon>Streptophyta</taxon>
        <taxon>Embryophyta</taxon>
        <taxon>Tracheophyta</taxon>
        <taxon>Spermatophyta</taxon>
        <taxon>Magnoliopsida</taxon>
        <taxon>eudicotyledons</taxon>
        <taxon>Gunneridae</taxon>
        <taxon>Pentapetalae</taxon>
        <taxon>rosids</taxon>
        <taxon>malvids</taxon>
        <taxon>Sapindales</taxon>
        <taxon>Meliaceae</taxon>
        <taxon>Melia</taxon>
    </lineage>
</organism>
<proteinExistence type="predicted"/>
<reference evidence="1 2" key="1">
    <citation type="journal article" date="2023" name="Science">
        <title>Complex scaffold remodeling in plant triterpene biosynthesis.</title>
        <authorList>
            <person name="De La Pena R."/>
            <person name="Hodgson H."/>
            <person name="Liu J.C."/>
            <person name="Stephenson M.J."/>
            <person name="Martin A.C."/>
            <person name="Owen C."/>
            <person name="Harkess A."/>
            <person name="Leebens-Mack J."/>
            <person name="Jimenez L.E."/>
            <person name="Osbourn A."/>
            <person name="Sattely E.S."/>
        </authorList>
    </citation>
    <scope>NUCLEOTIDE SEQUENCE [LARGE SCALE GENOMIC DNA]</scope>
    <source>
        <strain evidence="2">cv. JPN11</strain>
        <tissue evidence="1">Leaf</tissue>
    </source>
</reference>